<dbReference type="EMBL" id="GL883077">
    <property type="protein sequence ID" value="EGF93295.1"/>
    <property type="molecule type" value="Genomic_DNA"/>
</dbReference>
<dbReference type="Pfam" id="PF10067">
    <property type="entry name" value="DUF2306"/>
    <property type="match status" value="1"/>
</dbReference>
<feature type="transmembrane region" description="Helical" evidence="1">
    <location>
        <begin position="74"/>
        <end position="96"/>
    </location>
</feature>
<gene>
    <name evidence="2" type="ORF">ABI_17350</name>
</gene>
<protein>
    <submittedName>
        <fullName evidence="2">Putative membrane protein</fullName>
    </submittedName>
</protein>
<keyword evidence="3" id="KW-1185">Reference proteome</keyword>
<evidence type="ECO:0000313" key="3">
    <source>
        <dbReference type="Proteomes" id="UP000006512"/>
    </source>
</evidence>
<dbReference type="Proteomes" id="UP000006512">
    <property type="component" value="Unassembled WGS sequence"/>
</dbReference>
<feature type="transmembrane region" description="Helical" evidence="1">
    <location>
        <begin position="208"/>
        <end position="232"/>
    </location>
</feature>
<keyword evidence="1" id="KW-0812">Transmembrane</keyword>
<evidence type="ECO:0000256" key="1">
    <source>
        <dbReference type="SAM" id="Phobius"/>
    </source>
</evidence>
<dbReference type="InterPro" id="IPR018750">
    <property type="entry name" value="DUF2306_membrane"/>
</dbReference>
<accession>F4QKB7</accession>
<evidence type="ECO:0000313" key="2">
    <source>
        <dbReference type="EMBL" id="EGF93295.1"/>
    </source>
</evidence>
<dbReference type="OrthoDB" id="8759010at2"/>
<feature type="transmembrane region" description="Helical" evidence="1">
    <location>
        <begin position="141"/>
        <end position="160"/>
    </location>
</feature>
<feature type="transmembrane region" description="Helical" evidence="1">
    <location>
        <begin position="172"/>
        <end position="196"/>
    </location>
</feature>
<dbReference type="eggNOG" id="ENOG502ZCJ3">
    <property type="taxonomic scope" value="Bacteria"/>
</dbReference>
<dbReference type="STRING" id="715226.ABI_17350"/>
<sequence length="271" mass="30044">MDPTMTTPPSQLPGTRLLQRSGLIWYLTAAVGQLAFVWMIANHYGGHTLRGDYPGWNDKPIIKGYVEGDVAGNIMFAVHVLLAAVITVAGLMQLIPQIRKHVPALHRWTGRLFLVLAYIMALGGLWLGWVRGTRLSLNSDLAVTLNGILILIFASQAWRLAAARRIDEHRQWAMRTFIVVNGVWFLRIAIMAWAVLTRGWGLDDKLGGPVGTVLTFGAYLIPLAVLELYFLAQRSRHTIVKRGVSALVLIMTVLMAVGIFGAIAFMWGPYM</sequence>
<keyword evidence="1" id="KW-0472">Membrane</keyword>
<dbReference type="HOGENOM" id="CLU_088209_0_0_5"/>
<proteinExistence type="predicted"/>
<feature type="transmembrane region" description="Helical" evidence="1">
    <location>
        <begin position="108"/>
        <end position="129"/>
    </location>
</feature>
<feature type="transmembrane region" description="Helical" evidence="1">
    <location>
        <begin position="23"/>
        <end position="41"/>
    </location>
</feature>
<dbReference type="AlphaFoldDB" id="F4QKB7"/>
<feature type="transmembrane region" description="Helical" evidence="1">
    <location>
        <begin position="244"/>
        <end position="267"/>
    </location>
</feature>
<reference evidence="3" key="1">
    <citation type="submission" date="2011-03" db="EMBL/GenBank/DDBJ databases">
        <title>Draft genome sequence of Brevundimonas diminuta.</title>
        <authorList>
            <person name="Brown P.J.B."/>
            <person name="Buechlein A."/>
            <person name="Hemmerich C."/>
            <person name="Brun Y.V."/>
        </authorList>
    </citation>
    <scope>NUCLEOTIDE SEQUENCE [LARGE SCALE GENOMIC DNA]</scope>
    <source>
        <strain evidence="3">C19</strain>
    </source>
</reference>
<organism evidence="2 3">
    <name type="scientific">Asticcacaulis biprosthecium C19</name>
    <dbReference type="NCBI Taxonomy" id="715226"/>
    <lineage>
        <taxon>Bacteria</taxon>
        <taxon>Pseudomonadati</taxon>
        <taxon>Pseudomonadota</taxon>
        <taxon>Alphaproteobacteria</taxon>
        <taxon>Caulobacterales</taxon>
        <taxon>Caulobacteraceae</taxon>
        <taxon>Asticcacaulis</taxon>
    </lineage>
</organism>
<keyword evidence="1" id="KW-1133">Transmembrane helix</keyword>
<name>F4QKB7_9CAUL</name>